<comment type="caution">
    <text evidence="2">The sequence shown here is derived from an EMBL/GenBank/DDBJ whole genome shotgun (WGS) entry which is preliminary data.</text>
</comment>
<feature type="region of interest" description="Disordered" evidence="1">
    <location>
        <begin position="1"/>
        <end position="23"/>
    </location>
</feature>
<dbReference type="PANTHER" id="PTHR21555">
    <property type="entry name" value="SPECIFICALLY ANDROGEN-REGULATED GENE PROTEIN"/>
    <property type="match status" value="1"/>
</dbReference>
<dbReference type="Pfam" id="PF15385">
    <property type="entry name" value="SARG"/>
    <property type="match status" value="1"/>
</dbReference>
<dbReference type="PANTHER" id="PTHR21555:SF1">
    <property type="entry name" value="SPECIFICALLY ANDROGEN-REGULATED GENE PROTEIN"/>
    <property type="match status" value="1"/>
</dbReference>
<feature type="region of interest" description="Disordered" evidence="1">
    <location>
        <begin position="264"/>
        <end position="353"/>
    </location>
</feature>
<evidence type="ECO:0000313" key="3">
    <source>
        <dbReference type="Proteomes" id="UP000324632"/>
    </source>
</evidence>
<feature type="compositionally biased region" description="Pro residues" evidence="1">
    <location>
        <begin position="205"/>
        <end position="225"/>
    </location>
</feature>
<feature type="region of interest" description="Disordered" evidence="1">
    <location>
        <begin position="170"/>
        <end position="243"/>
    </location>
</feature>
<evidence type="ECO:0000256" key="1">
    <source>
        <dbReference type="SAM" id="MobiDB-lite"/>
    </source>
</evidence>
<gene>
    <name evidence="2" type="ORF">E1301_Tti016325</name>
</gene>
<organism evidence="2 3">
    <name type="scientific">Triplophysa tibetana</name>
    <dbReference type="NCBI Taxonomy" id="1572043"/>
    <lineage>
        <taxon>Eukaryota</taxon>
        <taxon>Metazoa</taxon>
        <taxon>Chordata</taxon>
        <taxon>Craniata</taxon>
        <taxon>Vertebrata</taxon>
        <taxon>Euteleostomi</taxon>
        <taxon>Actinopterygii</taxon>
        <taxon>Neopterygii</taxon>
        <taxon>Teleostei</taxon>
        <taxon>Ostariophysi</taxon>
        <taxon>Cypriniformes</taxon>
        <taxon>Nemacheilidae</taxon>
        <taxon>Triplophysa</taxon>
    </lineage>
</organism>
<dbReference type="Proteomes" id="UP000324632">
    <property type="component" value="Chromosome 19"/>
</dbReference>
<feature type="compositionally biased region" description="Polar residues" evidence="1">
    <location>
        <begin position="1"/>
        <end position="14"/>
    </location>
</feature>
<evidence type="ECO:0000313" key="2">
    <source>
        <dbReference type="EMBL" id="KAA0707460.1"/>
    </source>
</evidence>
<protein>
    <submittedName>
        <fullName evidence="2">Specifically androgen-regulated gene protein</fullName>
    </submittedName>
</protein>
<keyword evidence="3" id="KW-1185">Reference proteome</keyword>
<reference evidence="2 3" key="1">
    <citation type="journal article" date="2019" name="Mol. Ecol. Resour.">
        <title>Chromosome-level genome assembly of Triplophysa tibetana, a fish adapted to the harsh high-altitude environment of the Tibetan Plateau.</title>
        <authorList>
            <person name="Yang X."/>
            <person name="Liu H."/>
            <person name="Ma Z."/>
            <person name="Zou Y."/>
            <person name="Zou M."/>
            <person name="Mao Y."/>
            <person name="Li X."/>
            <person name="Wang H."/>
            <person name="Chen T."/>
            <person name="Wang W."/>
            <person name="Yang R."/>
        </authorList>
    </citation>
    <scope>NUCLEOTIDE SEQUENCE [LARGE SCALE GENOMIC DNA]</scope>
    <source>
        <strain evidence="2">TTIB1903HZAU</strain>
        <tissue evidence="2">Muscle</tissue>
    </source>
</reference>
<feature type="region of interest" description="Disordered" evidence="1">
    <location>
        <begin position="92"/>
        <end position="122"/>
    </location>
</feature>
<sequence length="371" mass="40266">MPKNDTWQDGNTLDTMGEMDSTGSCDSVVSFNSCFSDDSLEFLSAEEKACLTFLEETIQSLDTEDDSGLSNDEPDQIPARGNVATKAARLSASLVFNKPPGRDTPKRHVESPMSSGSPGKNDILNYMVPTPFILANRSAPQAPSEVNAVVIPPPRGRSLTKVSYSCVRPRPCENPKNSKPVPANKVNPVTQTLHPTPKEHTSSKPIPPLVAPKPPIKAPMNPEGPPNSKNAPHTRALTVDDLMNPEKVRLEALCKLGLLKVESNTRQHETSQQPLPPPVAPKPKKPLHQRSVSDITDPPRPQHNNMTSLGKAATLDRSNQGPSGSVISELNMEQVSTSRSKSQHVQGFSVPVHSIGRDRREALRKLGLLKN</sequence>
<accession>A0A5A9NCV2</accession>
<dbReference type="EMBL" id="SOYY01000019">
    <property type="protein sequence ID" value="KAA0707460.1"/>
    <property type="molecule type" value="Genomic_DNA"/>
</dbReference>
<name>A0A5A9NCV2_9TELE</name>
<dbReference type="InterPro" id="IPR026152">
    <property type="entry name" value="SARG"/>
</dbReference>
<feature type="compositionally biased region" description="Basic and acidic residues" evidence="1">
    <location>
        <begin position="100"/>
        <end position="110"/>
    </location>
</feature>
<dbReference type="AlphaFoldDB" id="A0A5A9NCV2"/>
<feature type="compositionally biased region" description="Polar residues" evidence="1">
    <location>
        <begin position="316"/>
        <end position="346"/>
    </location>
</feature>
<proteinExistence type="predicted"/>